<dbReference type="InterPro" id="IPR003439">
    <property type="entry name" value="ABC_transporter-like_ATP-bd"/>
</dbReference>
<dbReference type="InterPro" id="IPR017871">
    <property type="entry name" value="ABC_transporter-like_CS"/>
</dbReference>
<dbReference type="CDD" id="cd03221">
    <property type="entry name" value="ABCF_EF-3"/>
    <property type="match status" value="1"/>
</dbReference>
<feature type="domain" description="ABC transporter" evidence="5">
    <location>
        <begin position="337"/>
        <end position="526"/>
    </location>
</feature>
<dbReference type="PATRIC" id="fig|1114963.3.peg.1604"/>
<dbReference type="PROSITE" id="PS50893">
    <property type="entry name" value="ABC_TRANSPORTER_2"/>
    <property type="match status" value="2"/>
</dbReference>
<dbReference type="GO" id="GO:0005524">
    <property type="term" value="F:ATP binding"/>
    <property type="evidence" value="ECO:0007669"/>
    <property type="project" value="UniProtKB-KW"/>
</dbReference>
<feature type="region of interest" description="Disordered" evidence="4">
    <location>
        <begin position="250"/>
        <end position="298"/>
    </location>
</feature>
<protein>
    <submittedName>
        <fullName evidence="6">ABC transporter</fullName>
    </submittedName>
</protein>
<sequence length="531" mass="56148">MSASITTVGLGWSTPEGRPVFSSLDLAFNAERVGIVGRNGVGKTSLLEMLAGTREPGVGKIVVRGTVAVLRQIVQVGPGETIADLFGITHDLAVLCRAETGEAGLDELADVDWTLEARVASALARVGLDAPADTLLVSLSGGQRTRAAMAAVVLAEPDFLLLDEPSNNLDREGRTALLELLGSWRAGAIIVSHDRELLETMDAIVEMTSLGATRYGGNWSDYRAQKAVELEAAHRDLDVAQRQLGEIERKAQVATERKQRRDGAGSRKAARGGMPRILAGARKNNAENSSGENARLAQRQRAEASAAAILAREQIEMLETMAVSLAPTGLPPGKVVLSLQDVTAGYDPAAPVLRDLSLTITGPERVAIAGPNGSGKTTLLRLIAGVSEPWSGTISRTARFAMLDQTAGILDPERSIAENYHALNPGTDDFTCRSALAKFQFRADAALQRVGTLSGGQILRAGLACILGSPAPPQLLILDEPTNHLDLDSIAAIEAGLSAFDGAMLVVSHDEAFLEAIAISRRLNLAPWPPR</sequence>
<dbReference type="Gene3D" id="3.40.50.300">
    <property type="entry name" value="P-loop containing nucleotide triphosphate hydrolases"/>
    <property type="match status" value="2"/>
</dbReference>
<name>A0A0J7XX09_9SPHN</name>
<dbReference type="PROSITE" id="PS00211">
    <property type="entry name" value="ABC_TRANSPORTER_1"/>
    <property type="match status" value="1"/>
</dbReference>
<evidence type="ECO:0000256" key="1">
    <source>
        <dbReference type="ARBA" id="ARBA00022737"/>
    </source>
</evidence>
<dbReference type="PANTHER" id="PTHR19211">
    <property type="entry name" value="ATP-BINDING TRANSPORT PROTEIN-RELATED"/>
    <property type="match status" value="1"/>
</dbReference>
<dbReference type="GO" id="GO:0016887">
    <property type="term" value="F:ATP hydrolysis activity"/>
    <property type="evidence" value="ECO:0007669"/>
    <property type="project" value="InterPro"/>
</dbReference>
<dbReference type="OrthoDB" id="9808609at2"/>
<comment type="caution">
    <text evidence="6">The sequence shown here is derived from an EMBL/GenBank/DDBJ whole genome shotgun (WGS) entry which is preliminary data.</text>
</comment>
<dbReference type="AlphaFoldDB" id="A0A0J7XX09"/>
<reference evidence="6 7" key="1">
    <citation type="journal article" date="2015" name="G3 (Bethesda)">
        <title>Insights into Ongoing Evolution of the Hexachlorocyclohexane Catabolic Pathway from Comparative Genomics of Ten Sphingomonadaceae Strains.</title>
        <authorList>
            <person name="Pearce S.L."/>
            <person name="Oakeshott J.G."/>
            <person name="Pandey G."/>
        </authorList>
    </citation>
    <scope>NUCLEOTIDE SEQUENCE [LARGE SCALE GENOMIC DNA]</scope>
    <source>
        <strain evidence="6 7">LL02</strain>
    </source>
</reference>
<dbReference type="SUPFAM" id="SSF52540">
    <property type="entry name" value="P-loop containing nucleoside triphosphate hydrolases"/>
    <property type="match status" value="2"/>
</dbReference>
<keyword evidence="1" id="KW-0677">Repeat</keyword>
<dbReference type="InterPro" id="IPR050611">
    <property type="entry name" value="ABCF"/>
</dbReference>
<dbReference type="RefSeq" id="WP_059150952.1">
    <property type="nucleotide sequence ID" value="NZ_KQ130453.1"/>
</dbReference>
<feature type="domain" description="ABC transporter" evidence="5">
    <location>
        <begin position="5"/>
        <end position="235"/>
    </location>
</feature>
<dbReference type="InterPro" id="IPR027417">
    <property type="entry name" value="P-loop_NTPase"/>
</dbReference>
<dbReference type="EMBL" id="JACU01000004">
    <property type="protein sequence ID" value="KMS56094.1"/>
    <property type="molecule type" value="Genomic_DNA"/>
</dbReference>
<keyword evidence="7" id="KW-1185">Reference proteome</keyword>
<dbReference type="SMART" id="SM00382">
    <property type="entry name" value="AAA"/>
    <property type="match status" value="2"/>
</dbReference>
<gene>
    <name evidence="6" type="ORF">V474_13965</name>
</gene>
<accession>A0A0J7XX09</accession>
<keyword evidence="3" id="KW-0067">ATP-binding</keyword>
<dbReference type="FunFam" id="3.40.50.300:FF:001320">
    <property type="entry name" value="Heme ABC transporter ATP-binding protein"/>
    <property type="match status" value="1"/>
</dbReference>
<evidence type="ECO:0000256" key="4">
    <source>
        <dbReference type="SAM" id="MobiDB-lite"/>
    </source>
</evidence>
<keyword evidence="2" id="KW-0547">Nucleotide-binding</keyword>
<proteinExistence type="predicted"/>
<evidence type="ECO:0000313" key="6">
    <source>
        <dbReference type="EMBL" id="KMS56094.1"/>
    </source>
</evidence>
<evidence type="ECO:0000259" key="5">
    <source>
        <dbReference type="PROSITE" id="PS50893"/>
    </source>
</evidence>
<dbReference type="Pfam" id="PF00005">
    <property type="entry name" value="ABC_tran"/>
    <property type="match status" value="2"/>
</dbReference>
<dbReference type="PANTHER" id="PTHR19211:SF6">
    <property type="entry name" value="BLL7188 PROTEIN"/>
    <property type="match status" value="1"/>
</dbReference>
<dbReference type="InterPro" id="IPR003593">
    <property type="entry name" value="AAA+_ATPase"/>
</dbReference>
<feature type="compositionally biased region" description="Basic and acidic residues" evidence="4">
    <location>
        <begin position="250"/>
        <end position="265"/>
    </location>
</feature>
<organism evidence="6 7">
    <name type="scientific">Novosphingobium barchaimii LL02</name>
    <dbReference type="NCBI Taxonomy" id="1114963"/>
    <lineage>
        <taxon>Bacteria</taxon>
        <taxon>Pseudomonadati</taxon>
        <taxon>Pseudomonadota</taxon>
        <taxon>Alphaproteobacteria</taxon>
        <taxon>Sphingomonadales</taxon>
        <taxon>Sphingomonadaceae</taxon>
        <taxon>Novosphingobium</taxon>
    </lineage>
</organism>
<evidence type="ECO:0000313" key="7">
    <source>
        <dbReference type="Proteomes" id="UP000052268"/>
    </source>
</evidence>
<dbReference type="Proteomes" id="UP000052268">
    <property type="component" value="Unassembled WGS sequence"/>
</dbReference>
<evidence type="ECO:0000256" key="2">
    <source>
        <dbReference type="ARBA" id="ARBA00022741"/>
    </source>
</evidence>
<evidence type="ECO:0000256" key="3">
    <source>
        <dbReference type="ARBA" id="ARBA00022840"/>
    </source>
</evidence>